<evidence type="ECO:0000256" key="1">
    <source>
        <dbReference type="SAM" id="MobiDB-lite"/>
    </source>
</evidence>
<accession>A0A0A9YYX4</accession>
<name>A0A0A9YYX4_LYGHE</name>
<dbReference type="AlphaFoldDB" id="A0A0A9YYX4"/>
<reference evidence="3" key="1">
    <citation type="journal article" date="2014" name="PLoS ONE">
        <title>Transcriptome-Based Identification of ABC Transporters in the Western Tarnished Plant Bug Lygus hesperus.</title>
        <authorList>
            <person name="Hull J.J."/>
            <person name="Chaney K."/>
            <person name="Geib S.M."/>
            <person name="Fabrick J.A."/>
            <person name="Brent C.S."/>
            <person name="Walsh D."/>
            <person name="Lavine L.C."/>
        </authorList>
    </citation>
    <scope>NUCLEOTIDE SEQUENCE</scope>
</reference>
<evidence type="ECO:0000313" key="2">
    <source>
        <dbReference type="EMBL" id="JAG36825.1"/>
    </source>
</evidence>
<dbReference type="EMBL" id="GBHO01006779">
    <property type="protein sequence ID" value="JAG36825.1"/>
    <property type="molecule type" value="Transcribed_RNA"/>
</dbReference>
<protein>
    <submittedName>
        <fullName evidence="3">Uncharacterized protein</fullName>
    </submittedName>
</protein>
<organism evidence="3">
    <name type="scientific">Lygus hesperus</name>
    <name type="common">Western plant bug</name>
    <dbReference type="NCBI Taxonomy" id="30085"/>
    <lineage>
        <taxon>Eukaryota</taxon>
        <taxon>Metazoa</taxon>
        <taxon>Ecdysozoa</taxon>
        <taxon>Arthropoda</taxon>
        <taxon>Hexapoda</taxon>
        <taxon>Insecta</taxon>
        <taxon>Pterygota</taxon>
        <taxon>Neoptera</taxon>
        <taxon>Paraneoptera</taxon>
        <taxon>Hemiptera</taxon>
        <taxon>Heteroptera</taxon>
        <taxon>Panheteroptera</taxon>
        <taxon>Cimicomorpha</taxon>
        <taxon>Miridae</taxon>
        <taxon>Mirini</taxon>
        <taxon>Lygus</taxon>
    </lineage>
</organism>
<feature type="region of interest" description="Disordered" evidence="1">
    <location>
        <begin position="1"/>
        <end position="70"/>
    </location>
</feature>
<dbReference type="EMBL" id="GBHO01006778">
    <property type="protein sequence ID" value="JAG36826.1"/>
    <property type="molecule type" value="Transcribed_RNA"/>
</dbReference>
<sequence>MASNRQHHSQCGIPVRVGPRNRRPSEGMPRRGPPRPPPLPRRSSIPVLAGPLRRGHRPLRNPSYCPEPAPQVAPYRMQAVPGRPGRLQRMNPPSFQEQVAQMYPDNPNLSMGELLNLEPGTRPCFRNPDRLAELRNRPGRELVAGERATGFENLVGVDPANPYGEGWVADDFETYGVRDDDPYLFEISSAIPTQPLPFNWEVMEKMQNDMIEAQRLGINYAQQEWRREFADDDYQTDDWGEASAGAACAGGSNASLMNDEFGDDVNWTTAHDFLREDLQADDIGVMDVIDEREEEVSVEVEMGNPPENLVFGLPVIHEVSRERCPFSPD</sequence>
<proteinExistence type="predicted"/>
<gene>
    <name evidence="2" type="ORF">CM83_51816</name>
    <name evidence="3" type="ORF">CM83_51817</name>
</gene>
<reference evidence="3" key="2">
    <citation type="submission" date="2014-07" db="EMBL/GenBank/DDBJ databases">
        <authorList>
            <person name="Hull J."/>
        </authorList>
    </citation>
    <scope>NUCLEOTIDE SEQUENCE</scope>
</reference>
<evidence type="ECO:0000313" key="3">
    <source>
        <dbReference type="EMBL" id="JAG36826.1"/>
    </source>
</evidence>